<name>A0ABR2B3N2_9ROSI</name>
<comment type="caution">
    <text evidence="1">The sequence shown here is derived from an EMBL/GenBank/DDBJ whole genome shotgun (WGS) entry which is preliminary data.</text>
</comment>
<evidence type="ECO:0000313" key="2">
    <source>
        <dbReference type="Proteomes" id="UP001472677"/>
    </source>
</evidence>
<dbReference type="EMBL" id="JBBPBM010000189">
    <property type="protein sequence ID" value="KAK8501436.1"/>
    <property type="molecule type" value="Genomic_DNA"/>
</dbReference>
<accession>A0ABR2B3N2</accession>
<protein>
    <submittedName>
        <fullName evidence="1">Uncharacterized protein</fullName>
    </submittedName>
</protein>
<reference evidence="1 2" key="1">
    <citation type="journal article" date="2024" name="G3 (Bethesda)">
        <title>Genome assembly of Hibiscus sabdariffa L. provides insights into metabolisms of medicinal natural products.</title>
        <authorList>
            <person name="Kim T."/>
        </authorList>
    </citation>
    <scope>NUCLEOTIDE SEQUENCE [LARGE SCALE GENOMIC DNA]</scope>
    <source>
        <strain evidence="1">TK-2024</strain>
        <tissue evidence="1">Old leaves</tissue>
    </source>
</reference>
<gene>
    <name evidence="1" type="ORF">V6N12_047021</name>
</gene>
<dbReference type="Proteomes" id="UP001472677">
    <property type="component" value="Unassembled WGS sequence"/>
</dbReference>
<keyword evidence="2" id="KW-1185">Reference proteome</keyword>
<organism evidence="1 2">
    <name type="scientific">Hibiscus sabdariffa</name>
    <name type="common">roselle</name>
    <dbReference type="NCBI Taxonomy" id="183260"/>
    <lineage>
        <taxon>Eukaryota</taxon>
        <taxon>Viridiplantae</taxon>
        <taxon>Streptophyta</taxon>
        <taxon>Embryophyta</taxon>
        <taxon>Tracheophyta</taxon>
        <taxon>Spermatophyta</taxon>
        <taxon>Magnoliopsida</taxon>
        <taxon>eudicotyledons</taxon>
        <taxon>Gunneridae</taxon>
        <taxon>Pentapetalae</taxon>
        <taxon>rosids</taxon>
        <taxon>malvids</taxon>
        <taxon>Malvales</taxon>
        <taxon>Malvaceae</taxon>
        <taxon>Malvoideae</taxon>
        <taxon>Hibiscus</taxon>
    </lineage>
</organism>
<evidence type="ECO:0000313" key="1">
    <source>
        <dbReference type="EMBL" id="KAK8501436.1"/>
    </source>
</evidence>
<sequence length="141" mass="14772">MAAVIETPFLATTAPLGTIHAMEPKLDAATIPIAPAVAISNTPQLAGMIPSKAVNAESTTAPTTPVDANINVPVVAVFDPQSTGPFANPNETTNDVPYLLDNMGLDVVTTTFLRIPREGGLENDMGKSFLATSYMLLVFDD</sequence>
<proteinExistence type="predicted"/>